<dbReference type="KEGG" id="mko:MKLM6_0898"/>
<organism evidence="1 2">
    <name type="scientific">Methylomonas koyamae</name>
    <dbReference type="NCBI Taxonomy" id="702114"/>
    <lineage>
        <taxon>Bacteria</taxon>
        <taxon>Pseudomonadati</taxon>
        <taxon>Pseudomonadota</taxon>
        <taxon>Gammaproteobacteria</taxon>
        <taxon>Methylococcales</taxon>
        <taxon>Methylococcaceae</taxon>
        <taxon>Methylomonas</taxon>
    </lineage>
</organism>
<protein>
    <submittedName>
        <fullName evidence="1">Uncharacterized protein</fullName>
    </submittedName>
</protein>
<name>A0A291IG39_9GAMM</name>
<proteinExistence type="predicted"/>
<dbReference type="EMBL" id="LUUL01000094">
    <property type="protein sequence ID" value="OAI24103.1"/>
    <property type="molecule type" value="Genomic_DNA"/>
</dbReference>
<comment type="caution">
    <text evidence="1">The sequence shown here is derived from an EMBL/GenBank/DDBJ whole genome shotgun (WGS) entry which is preliminary data.</text>
</comment>
<sequence>MTLQRLLLMLSLAAPIPVLAASCLHYSGDPITLTGKVKLQTFFGPPNYGENPDTDSRETQAILLLEKPICVEANPKDYEEAEQNQREITLVPQGKENLKVYEGKQIMVQGTLYHAFTGHHHTPVLIEIRHIENAHK</sequence>
<keyword evidence="2" id="KW-1185">Reference proteome</keyword>
<dbReference type="RefSeq" id="WP_064028568.1">
    <property type="nucleotide sequence ID" value="NZ_CP023669.1"/>
</dbReference>
<reference evidence="1 2" key="1">
    <citation type="submission" date="2016-03" db="EMBL/GenBank/DDBJ databases">
        <authorList>
            <person name="Heylen K."/>
            <person name="De Vos P."/>
            <person name="Vekeman B."/>
        </authorList>
    </citation>
    <scope>NUCLEOTIDE SEQUENCE [LARGE SCALE GENOMIC DNA]</scope>
    <source>
        <strain evidence="1 2">R-49807</strain>
    </source>
</reference>
<dbReference type="AlphaFoldDB" id="A0A291IG39"/>
<accession>A0A291IG39</accession>
<dbReference type="InterPro" id="IPR027826">
    <property type="entry name" value="DUF4431"/>
</dbReference>
<dbReference type="PROSITE" id="PS51257">
    <property type="entry name" value="PROKAR_LIPOPROTEIN"/>
    <property type="match status" value="1"/>
</dbReference>
<dbReference type="Proteomes" id="UP000077734">
    <property type="component" value="Unassembled WGS sequence"/>
</dbReference>
<dbReference type="Pfam" id="PF14485">
    <property type="entry name" value="DUF4431"/>
    <property type="match status" value="1"/>
</dbReference>
<evidence type="ECO:0000313" key="1">
    <source>
        <dbReference type="EMBL" id="OAI24103.1"/>
    </source>
</evidence>
<evidence type="ECO:0000313" key="2">
    <source>
        <dbReference type="Proteomes" id="UP000077734"/>
    </source>
</evidence>
<gene>
    <name evidence="1" type="ORF">A1356_16525</name>
</gene>